<dbReference type="SUPFAM" id="SSF54862">
    <property type="entry name" value="4Fe-4S ferredoxins"/>
    <property type="match status" value="1"/>
</dbReference>
<keyword evidence="2 6" id="KW-0479">Metal-binding</keyword>
<comment type="function">
    <text evidence="6">Accepts electrons from ETF and reduces ubiquinone.</text>
</comment>
<dbReference type="PANTHER" id="PTHR10617:SF107">
    <property type="entry name" value="ELECTRON TRANSFER FLAVOPROTEIN-UBIQUINONE OXIDOREDUCTASE, MITOCHONDRIAL"/>
    <property type="match status" value="1"/>
</dbReference>
<dbReference type="PANTHER" id="PTHR10617">
    <property type="entry name" value="ELECTRON TRANSFER FLAVOPROTEIN-UBIQUINONE OXIDOREDUCTASE"/>
    <property type="match status" value="1"/>
</dbReference>
<comment type="catalytic activity">
    <reaction evidence="6">
        <text>a ubiquinone + reduced [electron-transfer flavoprotein] = a ubiquinol + oxidized [electron-transfer flavoprotein] + H(+)</text>
        <dbReference type="Rhea" id="RHEA:24052"/>
        <dbReference type="Rhea" id="RHEA-COMP:9565"/>
        <dbReference type="Rhea" id="RHEA-COMP:9566"/>
        <dbReference type="Rhea" id="RHEA-COMP:10685"/>
        <dbReference type="Rhea" id="RHEA-COMP:10686"/>
        <dbReference type="ChEBI" id="CHEBI:15378"/>
        <dbReference type="ChEBI" id="CHEBI:16389"/>
        <dbReference type="ChEBI" id="CHEBI:17976"/>
        <dbReference type="ChEBI" id="CHEBI:57692"/>
        <dbReference type="ChEBI" id="CHEBI:58307"/>
        <dbReference type="EC" id="1.5.5.1"/>
    </reaction>
</comment>
<dbReference type="Pfam" id="PF05187">
    <property type="entry name" value="Fer4_ETF_QO"/>
    <property type="match status" value="1"/>
</dbReference>
<keyword evidence="3 6" id="KW-0249">Electron transport</keyword>
<gene>
    <name evidence="8" type="ORF">CISIN_1g0064662mg</name>
</gene>
<keyword evidence="9" id="KW-1185">Reference proteome</keyword>
<evidence type="ECO:0000256" key="4">
    <source>
        <dbReference type="ARBA" id="ARBA00023004"/>
    </source>
</evidence>
<keyword evidence="1 6" id="KW-0813">Transport</keyword>
<dbReference type="InterPro" id="IPR040156">
    <property type="entry name" value="ETF-QO"/>
</dbReference>
<comment type="cofactor">
    <cofactor evidence="6">
        <name>FAD</name>
        <dbReference type="ChEBI" id="CHEBI:57692"/>
    </cofactor>
</comment>
<dbReference type="GO" id="GO:0004174">
    <property type="term" value="F:electron-transferring-flavoprotein dehydrogenase activity"/>
    <property type="evidence" value="ECO:0007669"/>
    <property type="project" value="UniProtKB-UniRule"/>
</dbReference>
<dbReference type="Gene3D" id="3.30.70.20">
    <property type="match status" value="1"/>
</dbReference>
<proteinExistence type="predicted"/>
<dbReference type="EC" id="1.5.5.1" evidence="6"/>
<dbReference type="Proteomes" id="UP000027120">
    <property type="component" value="Unassembled WGS sequence"/>
</dbReference>
<evidence type="ECO:0000256" key="2">
    <source>
        <dbReference type="ARBA" id="ARBA00022723"/>
    </source>
</evidence>
<keyword evidence="5 6" id="KW-0411">Iron-sulfur</keyword>
<sequence>SNTNHEHDQPAHLRLRDPKIPELVNLPEYAGPESRYCPARVYE</sequence>
<reference evidence="8 9" key="1">
    <citation type="submission" date="2014-04" db="EMBL/GenBank/DDBJ databases">
        <authorList>
            <consortium name="International Citrus Genome Consortium"/>
            <person name="Gmitter F."/>
            <person name="Chen C."/>
            <person name="Farmerie W."/>
            <person name="Harkins T."/>
            <person name="Desany B."/>
            <person name="Mohiuddin M."/>
            <person name="Kodira C."/>
            <person name="Borodovsky M."/>
            <person name="Lomsadze A."/>
            <person name="Burns P."/>
            <person name="Jenkins J."/>
            <person name="Prochnik S."/>
            <person name="Shu S."/>
            <person name="Chapman J."/>
            <person name="Pitluck S."/>
            <person name="Schmutz J."/>
            <person name="Rokhsar D."/>
        </authorList>
    </citation>
    <scope>NUCLEOTIDE SEQUENCE</scope>
</reference>
<keyword evidence="6" id="KW-0560">Oxidoreductase</keyword>
<dbReference type="GO" id="GO:0046872">
    <property type="term" value="F:metal ion binding"/>
    <property type="evidence" value="ECO:0007669"/>
    <property type="project" value="UniProtKB-KW"/>
</dbReference>
<keyword evidence="6" id="KW-0274">FAD</keyword>
<evidence type="ECO:0000313" key="8">
    <source>
        <dbReference type="EMBL" id="KDO42867.1"/>
    </source>
</evidence>
<keyword evidence="4 6" id="KW-0408">Iron</keyword>
<evidence type="ECO:0000313" key="9">
    <source>
        <dbReference type="Proteomes" id="UP000027120"/>
    </source>
</evidence>
<dbReference type="AlphaFoldDB" id="A0A067DV15"/>
<comment type="cofactor">
    <cofactor evidence="6">
        <name>[4Fe-4S] cluster</name>
        <dbReference type="ChEBI" id="CHEBI:49883"/>
    </cofactor>
    <text evidence="6">Binds 1 [4Fe-4S] cluster.</text>
</comment>
<evidence type="ECO:0000256" key="6">
    <source>
        <dbReference type="RuleBase" id="RU366068"/>
    </source>
</evidence>
<dbReference type="InterPro" id="IPR007859">
    <property type="entry name" value="ETF-QO/FixX_C"/>
</dbReference>
<name>A0A067DV15_CITSI</name>
<protein>
    <recommendedName>
        <fullName evidence="6">Electron transfer flavoprotein-ubiquinone oxidoreductase</fullName>
        <shortName evidence="6">ETF-QO</shortName>
        <ecNumber evidence="6">1.5.5.1</ecNumber>
    </recommendedName>
</protein>
<evidence type="ECO:0000259" key="7">
    <source>
        <dbReference type="Pfam" id="PF05187"/>
    </source>
</evidence>
<feature type="non-terminal residue" evidence="8">
    <location>
        <position position="1"/>
    </location>
</feature>
<evidence type="ECO:0000256" key="5">
    <source>
        <dbReference type="ARBA" id="ARBA00023014"/>
    </source>
</evidence>
<evidence type="ECO:0000256" key="1">
    <source>
        <dbReference type="ARBA" id="ARBA00022448"/>
    </source>
</evidence>
<keyword evidence="6" id="KW-0285">Flavoprotein</keyword>
<dbReference type="GO" id="GO:0051539">
    <property type="term" value="F:4 iron, 4 sulfur cluster binding"/>
    <property type="evidence" value="ECO:0007669"/>
    <property type="project" value="UniProtKB-UniRule"/>
</dbReference>
<accession>A0A067DV15</accession>
<evidence type="ECO:0000256" key="3">
    <source>
        <dbReference type="ARBA" id="ARBA00022982"/>
    </source>
</evidence>
<keyword evidence="6" id="KW-0830">Ubiquinone</keyword>
<dbReference type="EMBL" id="KK785429">
    <property type="protein sequence ID" value="KDO42867.1"/>
    <property type="molecule type" value="Genomic_DNA"/>
</dbReference>
<feature type="domain" description="ETF-QO/FixX C-terminal" evidence="7">
    <location>
        <begin position="1"/>
        <end position="43"/>
    </location>
</feature>
<organism evidence="8 9">
    <name type="scientific">Citrus sinensis</name>
    <name type="common">Sweet orange</name>
    <name type="synonym">Citrus aurantium var. sinensis</name>
    <dbReference type="NCBI Taxonomy" id="2711"/>
    <lineage>
        <taxon>Eukaryota</taxon>
        <taxon>Viridiplantae</taxon>
        <taxon>Streptophyta</taxon>
        <taxon>Embryophyta</taxon>
        <taxon>Tracheophyta</taxon>
        <taxon>Spermatophyta</taxon>
        <taxon>Magnoliopsida</taxon>
        <taxon>eudicotyledons</taxon>
        <taxon>Gunneridae</taxon>
        <taxon>Pentapetalae</taxon>
        <taxon>rosids</taxon>
        <taxon>malvids</taxon>
        <taxon>Sapindales</taxon>
        <taxon>Rutaceae</taxon>
        <taxon>Aurantioideae</taxon>
        <taxon>Citrus</taxon>
    </lineage>
</organism>